<sequence length="236" mass="26666">MTPQTPEFDAVAGRIVFCLWTGPEIMSDARMRALWTIFRNTGCAVAFITRDTVADWVKPGFPLHPAWPYLSSTHKADYLRCYLMHHYGGGYTDIKSTSKKWGPFFDQIAGSDKLALGYQELAHGIPHITGDFGDLLRRSHHELIGLCAFIFKRGTPLTAAWLARTEALLDAKLPELQHHPAIHPLDQTGILLPDGTPSPYPLRWAELLGEIFHPLTYEHRHQLLLLPIEPSFASYR</sequence>
<dbReference type="AlphaFoldDB" id="A0A7X0B3M9"/>
<dbReference type="Gene3D" id="3.90.550.20">
    <property type="match status" value="1"/>
</dbReference>
<keyword evidence="2" id="KW-1185">Reference proteome</keyword>
<evidence type="ECO:0000313" key="2">
    <source>
        <dbReference type="Proteomes" id="UP000539175"/>
    </source>
</evidence>
<gene>
    <name evidence="1" type="ORF">FHS74_004220</name>
</gene>
<dbReference type="EMBL" id="JACIIZ010000013">
    <property type="protein sequence ID" value="MBB6253644.1"/>
    <property type="molecule type" value="Genomic_DNA"/>
</dbReference>
<dbReference type="Proteomes" id="UP000539175">
    <property type="component" value="Unassembled WGS sequence"/>
</dbReference>
<comment type="caution">
    <text evidence="1">The sequence shown here is derived from an EMBL/GenBank/DDBJ whole genome shotgun (WGS) entry which is preliminary data.</text>
</comment>
<protein>
    <submittedName>
        <fullName evidence="1">Uncharacterized protein</fullName>
    </submittedName>
</protein>
<proteinExistence type="predicted"/>
<name>A0A7X0B3M9_9PROT</name>
<accession>A0A7X0B3M9</accession>
<dbReference type="RefSeq" id="WP_184804605.1">
    <property type="nucleotide sequence ID" value="NZ_JACIIZ010000013.1"/>
</dbReference>
<evidence type="ECO:0000313" key="1">
    <source>
        <dbReference type="EMBL" id="MBB6253644.1"/>
    </source>
</evidence>
<reference evidence="1 2" key="1">
    <citation type="submission" date="2020-08" db="EMBL/GenBank/DDBJ databases">
        <title>Genomic Encyclopedia of Type Strains, Phase IV (KMG-IV): sequencing the most valuable type-strain genomes for metagenomic binning, comparative biology and taxonomic classification.</title>
        <authorList>
            <person name="Goeker M."/>
        </authorList>
    </citation>
    <scope>NUCLEOTIDE SEQUENCE [LARGE SCALE GENOMIC DNA]</scope>
    <source>
        <strain evidence="1 2">DSM 22198</strain>
    </source>
</reference>
<organism evidence="1 2">
    <name type="scientific">Nitrospirillum iridis</name>
    <dbReference type="NCBI Taxonomy" id="765888"/>
    <lineage>
        <taxon>Bacteria</taxon>
        <taxon>Pseudomonadati</taxon>
        <taxon>Pseudomonadota</taxon>
        <taxon>Alphaproteobacteria</taxon>
        <taxon>Rhodospirillales</taxon>
        <taxon>Azospirillaceae</taxon>
        <taxon>Nitrospirillum</taxon>
    </lineage>
</organism>